<dbReference type="AlphaFoldDB" id="A0A8D2N0U3"/>
<dbReference type="PANTHER" id="PTHR32083:SF34">
    <property type="entry name" value="COILED-COIL DOMAIN-CONTAINING PROTEIN 146"/>
    <property type="match status" value="1"/>
</dbReference>
<dbReference type="Proteomes" id="UP000694413">
    <property type="component" value="Unassembled WGS sequence"/>
</dbReference>
<feature type="region of interest" description="Disordered" evidence="3">
    <location>
        <begin position="227"/>
        <end position="251"/>
    </location>
</feature>
<feature type="region of interest" description="Disordered" evidence="3">
    <location>
        <begin position="782"/>
        <end position="803"/>
    </location>
</feature>
<feature type="compositionally biased region" description="Basic and acidic residues" evidence="3">
    <location>
        <begin position="787"/>
        <end position="796"/>
    </location>
</feature>
<evidence type="ECO:0000256" key="1">
    <source>
        <dbReference type="ARBA" id="ARBA00023054"/>
    </source>
</evidence>
<evidence type="ECO:0000256" key="3">
    <source>
        <dbReference type="SAM" id="MobiDB-lite"/>
    </source>
</evidence>
<sequence>MSRADEGSAADPELAPENESPTGEVAAAAPSEEEQEGPTGLTAEEEQEGPTGLTAEEEQEGPTGLTAEEEQQGPTGLTAEEEQQGPTGLTAEEEQEGPTGLKAEEEQEGPTGLKAEEEQEGPTGLKAEEEQGPSGLRAEEEEGPTGLKAEEQEGPTGLTAEEEQAPADLTACPAFQCLDELLSAGKITDTRVAELKEQYTLLHEAVISLQESESHLLQEAERLSAELEQQSELEKAEQLSEEAPSEGSQIRQQLFSCRSEYNASKGRVNENRLKIECLREEKKLLEDEYERMSKEKKNDKVQQLKESCDELSEEVIQRKAEIDSMKEAVSSKEKMILTDEEEMKKLQEMHTYLKAELVRILGVPKQLAKETEKLKQKKIDAEKQNEALNDQIEELNSTLRATEKRTEEILQEKKEVMKEMDERQTLIQKNERQCNNLTKSLEINAEKEFAILSDRQILENNLDKCISENKNQQDILSHHQTKKDKELKSLKKLELQLKSIWDSLEADKATHKRLKSEAESNSKYNAALLERRQELQDEIETIKRDLAEQEIISETDARVLEECIAAERLLFKEQEKCRNELATLTRLTLLRADEKQLKSRDVQKAKIQLQSLVKELKRMDSELTICKKMKKENEKEIQGVVKMCELMQIEKDKSIDLMRIAQWKAKEGEHRVKLLENNIENLRHAVMTRESGLLLREREEEVGVLYEKINRQEVLRRNGETKMQVMDEKISFLKLKLVEKKREVKLCFKELSVKNALDAQLVKVRTQYSQCRDKIKKLEENYGDATNESRKQEMGGKDPSPPELLKRIDKIEAELVQKEQRLLKIDFLCENISDLTDRMRTVAESGRQDMLLFARRSNELQSDINRKTQQIRALFAELSMKQAFALRLQQEIRDKEQSVMTASWMLSQGLSPPKAEMDEWKILDSEKIQKAEAEARAEEPPEEEEVALPSYYPTTLEEEEQQEVEELEQEEQQEVEEQEQELEQELEQEEHQEEGEEGLSSDQVNPGQDI</sequence>
<feature type="compositionally biased region" description="Acidic residues" evidence="3">
    <location>
        <begin position="956"/>
        <end position="999"/>
    </location>
</feature>
<proteinExistence type="predicted"/>
<feature type="region of interest" description="Disordered" evidence="3">
    <location>
        <begin position="931"/>
        <end position="1010"/>
    </location>
</feature>
<keyword evidence="1 2" id="KW-0175">Coiled coil</keyword>
<reference evidence="4" key="2">
    <citation type="submission" date="2025-09" db="UniProtKB">
        <authorList>
            <consortium name="Ensembl"/>
        </authorList>
    </citation>
    <scope>IDENTIFICATION</scope>
</reference>
<feature type="coiled-coil region" evidence="2">
    <location>
        <begin position="525"/>
        <end position="552"/>
    </location>
</feature>
<feature type="coiled-coil region" evidence="2">
    <location>
        <begin position="367"/>
        <end position="423"/>
    </location>
</feature>
<evidence type="ECO:0000313" key="4">
    <source>
        <dbReference type="Ensembl" id="ENSZALP00000015707.1"/>
    </source>
</evidence>
<dbReference type="GO" id="GO:0005856">
    <property type="term" value="C:cytoskeleton"/>
    <property type="evidence" value="ECO:0007669"/>
    <property type="project" value="TreeGrafter"/>
</dbReference>
<evidence type="ECO:0000256" key="2">
    <source>
        <dbReference type="SAM" id="Coils"/>
    </source>
</evidence>
<accession>A0A8D2N0U3</accession>
<feature type="region of interest" description="Disordered" evidence="3">
    <location>
        <begin position="1"/>
        <end position="167"/>
    </location>
</feature>
<name>A0A8D2N0U3_ZONAL</name>
<reference evidence="4" key="1">
    <citation type="submission" date="2025-08" db="UniProtKB">
        <authorList>
            <consortium name="Ensembl"/>
        </authorList>
    </citation>
    <scope>IDENTIFICATION</scope>
</reference>
<evidence type="ECO:0000313" key="5">
    <source>
        <dbReference type="Proteomes" id="UP000694413"/>
    </source>
</evidence>
<keyword evidence="5" id="KW-1185">Reference proteome</keyword>
<evidence type="ECO:0008006" key="6">
    <source>
        <dbReference type="Google" id="ProtNLM"/>
    </source>
</evidence>
<dbReference type="PANTHER" id="PTHR32083">
    <property type="entry name" value="CILIA AND FLAGELLA-ASSOCIATED PROTEIN 58-RELATED"/>
    <property type="match status" value="1"/>
</dbReference>
<feature type="compositionally biased region" description="Polar residues" evidence="3">
    <location>
        <begin position="1000"/>
        <end position="1010"/>
    </location>
</feature>
<dbReference type="Ensembl" id="ENSZALT00000021106.1">
    <property type="protein sequence ID" value="ENSZALP00000015707.1"/>
    <property type="gene ID" value="ENSZALG00000012841.1"/>
</dbReference>
<feature type="coiled-coil region" evidence="2">
    <location>
        <begin position="268"/>
        <end position="328"/>
    </location>
</feature>
<protein>
    <recommendedName>
        <fullName evidence="6">Coiled-coil domain containing 146</fullName>
    </recommendedName>
</protein>
<organism evidence="4 5">
    <name type="scientific">Zonotrichia albicollis</name>
    <name type="common">White-throated sparrow</name>
    <name type="synonym">Fringilla albicollis</name>
    <dbReference type="NCBI Taxonomy" id="44394"/>
    <lineage>
        <taxon>Eukaryota</taxon>
        <taxon>Metazoa</taxon>
        <taxon>Chordata</taxon>
        <taxon>Craniata</taxon>
        <taxon>Vertebrata</taxon>
        <taxon>Euteleostomi</taxon>
        <taxon>Archelosauria</taxon>
        <taxon>Archosauria</taxon>
        <taxon>Dinosauria</taxon>
        <taxon>Saurischia</taxon>
        <taxon>Theropoda</taxon>
        <taxon>Coelurosauria</taxon>
        <taxon>Aves</taxon>
        <taxon>Neognathae</taxon>
        <taxon>Neoaves</taxon>
        <taxon>Telluraves</taxon>
        <taxon>Australaves</taxon>
        <taxon>Passeriformes</taxon>
        <taxon>Passerellidae</taxon>
        <taxon>Zonotrichia</taxon>
    </lineage>
</organism>